<evidence type="ECO:0000256" key="9">
    <source>
        <dbReference type="RuleBase" id="RU361166"/>
    </source>
</evidence>
<evidence type="ECO:0000313" key="11">
    <source>
        <dbReference type="EMBL" id="RXI01545.1"/>
    </source>
</evidence>
<accession>A0A498K6N0</accession>
<comment type="similarity">
    <text evidence="2 8 9">Belongs to the glycosyl hydrolase 9 (cellulase E) family.</text>
</comment>
<dbReference type="Pfam" id="PF00759">
    <property type="entry name" value="Glyco_hydro_9"/>
    <property type="match status" value="1"/>
</dbReference>
<evidence type="ECO:0000256" key="3">
    <source>
        <dbReference type="ARBA" id="ARBA00022801"/>
    </source>
</evidence>
<evidence type="ECO:0000256" key="6">
    <source>
        <dbReference type="ARBA" id="ARBA00023295"/>
    </source>
</evidence>
<feature type="domain" description="Glycoside hydrolase family 9" evidence="10">
    <location>
        <begin position="47"/>
        <end position="524"/>
    </location>
</feature>
<proteinExistence type="inferred from homology"/>
<evidence type="ECO:0000313" key="12">
    <source>
        <dbReference type="Proteomes" id="UP000290289"/>
    </source>
</evidence>
<evidence type="ECO:0000256" key="8">
    <source>
        <dbReference type="PROSITE-ProRule" id="PRU10059"/>
    </source>
</evidence>
<comment type="caution">
    <text evidence="11">The sequence shown here is derived from an EMBL/GenBank/DDBJ whole genome shotgun (WGS) entry which is preliminary data.</text>
</comment>
<keyword evidence="4 9" id="KW-0136">Cellulose degradation</keyword>
<dbReference type="AlphaFoldDB" id="A0A498K6N0"/>
<evidence type="ECO:0000256" key="4">
    <source>
        <dbReference type="ARBA" id="ARBA00023001"/>
    </source>
</evidence>
<feature type="active site" evidence="8">
    <location>
        <position position="454"/>
    </location>
</feature>
<dbReference type="PROSITE" id="PS00592">
    <property type="entry name" value="GH9_2"/>
    <property type="match status" value="1"/>
</dbReference>
<dbReference type="Proteomes" id="UP000290289">
    <property type="component" value="Chromosome 4"/>
</dbReference>
<dbReference type="InterPro" id="IPR001701">
    <property type="entry name" value="Glyco_hydro_9"/>
</dbReference>
<keyword evidence="6 8" id="KW-0326">Glycosidase</keyword>
<protein>
    <recommendedName>
        <fullName evidence="9">Endoglucanase</fullName>
        <ecNumber evidence="9">3.2.1.4</ecNumber>
    </recommendedName>
</protein>
<dbReference type="Gene3D" id="1.50.10.10">
    <property type="match status" value="1"/>
</dbReference>
<dbReference type="EC" id="3.2.1.4" evidence="9"/>
<keyword evidence="3 8" id="KW-0378">Hydrolase</keyword>
<evidence type="ECO:0000256" key="2">
    <source>
        <dbReference type="ARBA" id="ARBA00007072"/>
    </source>
</evidence>
<name>A0A498K6N0_MALDO</name>
<keyword evidence="12" id="KW-1185">Reference proteome</keyword>
<dbReference type="STRING" id="3750.A0A498K6N0"/>
<evidence type="ECO:0000256" key="7">
    <source>
        <dbReference type="ARBA" id="ARBA00023326"/>
    </source>
</evidence>
<dbReference type="FunFam" id="1.50.10.10:FF:000020">
    <property type="entry name" value="Endoglucanase"/>
    <property type="match status" value="1"/>
</dbReference>
<gene>
    <name evidence="11" type="ORF">DVH24_014894</name>
</gene>
<dbReference type="EMBL" id="RDQH01000330">
    <property type="protein sequence ID" value="RXI01545.1"/>
    <property type="molecule type" value="Genomic_DNA"/>
</dbReference>
<dbReference type="GO" id="GO:0008810">
    <property type="term" value="F:cellulase activity"/>
    <property type="evidence" value="ECO:0007669"/>
    <property type="project" value="UniProtKB-EC"/>
</dbReference>
<dbReference type="InterPro" id="IPR008928">
    <property type="entry name" value="6-hairpin_glycosidase_sf"/>
</dbReference>
<dbReference type="PANTHER" id="PTHR22298">
    <property type="entry name" value="ENDO-1,4-BETA-GLUCANASE"/>
    <property type="match status" value="1"/>
</dbReference>
<comment type="catalytic activity">
    <reaction evidence="1 9">
        <text>Endohydrolysis of (1-&gt;4)-beta-D-glucosidic linkages in cellulose, lichenin and cereal beta-D-glucans.</text>
        <dbReference type="EC" id="3.2.1.4"/>
    </reaction>
</comment>
<reference evidence="11 12" key="1">
    <citation type="submission" date="2018-10" db="EMBL/GenBank/DDBJ databases">
        <title>A high-quality apple genome assembly.</title>
        <authorList>
            <person name="Hu J."/>
        </authorList>
    </citation>
    <scope>NUCLEOTIDE SEQUENCE [LARGE SCALE GENOMIC DNA]</scope>
    <source>
        <strain evidence="12">cv. HFTH1</strain>
        <tissue evidence="11">Young leaf</tissue>
    </source>
</reference>
<evidence type="ECO:0000256" key="1">
    <source>
        <dbReference type="ARBA" id="ARBA00000966"/>
    </source>
</evidence>
<evidence type="ECO:0000256" key="5">
    <source>
        <dbReference type="ARBA" id="ARBA00023277"/>
    </source>
</evidence>
<dbReference type="SUPFAM" id="SSF48208">
    <property type="entry name" value="Six-hairpin glycosidases"/>
    <property type="match status" value="1"/>
</dbReference>
<organism evidence="11 12">
    <name type="scientific">Malus domestica</name>
    <name type="common">Apple</name>
    <name type="synonym">Pyrus malus</name>
    <dbReference type="NCBI Taxonomy" id="3750"/>
    <lineage>
        <taxon>Eukaryota</taxon>
        <taxon>Viridiplantae</taxon>
        <taxon>Streptophyta</taxon>
        <taxon>Embryophyta</taxon>
        <taxon>Tracheophyta</taxon>
        <taxon>Spermatophyta</taxon>
        <taxon>Magnoliopsida</taxon>
        <taxon>eudicotyledons</taxon>
        <taxon>Gunneridae</taxon>
        <taxon>Pentapetalae</taxon>
        <taxon>rosids</taxon>
        <taxon>fabids</taxon>
        <taxon>Rosales</taxon>
        <taxon>Rosaceae</taxon>
        <taxon>Amygdaloideae</taxon>
        <taxon>Maleae</taxon>
        <taxon>Malus</taxon>
    </lineage>
</organism>
<sequence length="560" mass="62207">MMHHNPLGSLMVSRNALMWMAGTLMVATFLTASNVHAYPLTPSKDNYKLALHKALMFFNAQRSGRLPRHNNVSWRSDSCLRDGKFTDTLNDLVGGYYDAGNAIKFNFPASFAMTMLSWSVIEYSAKYKAAGEFAHVKDIIKWGTDYLLKTFNNSADSIDRVIDQVGLGNNDGDSENPITTDGDIFCWMRPEDIDYIRPVTACHACSDLAAEMAASLAAASIVFKDQKAYSKKLVHGAKTLFKFSRNERGRYSFPGTDAELFYNSTSYWDEFIWGAAWLYYATGNNSYLQLATTSGLAKHAAFSKGPIHGALSWDNKLLGAQVLLTRLRLFINPGYPYRETLRRFHNEANTIMCSYLPYFTTFKRTKGGLIQLNHGKPKPLQYVVNAAFLATLYSDYLEAADNTKSDGMFCGPSFYSIDVLREFAKTQINYILGKNPKKLSYVVGFGNRFPTHVHHRGASIPNNKIKYSCDGGWKWRDTSKPNPNTIDGAMVAGPDKDDGFHDVRTNNNYTEATLAGNAGLVAALVALSGDKATGIDKNTIFNAIPPMFPTPPPPPASRKP</sequence>
<dbReference type="GO" id="GO:0030245">
    <property type="term" value="P:cellulose catabolic process"/>
    <property type="evidence" value="ECO:0007669"/>
    <property type="project" value="UniProtKB-KW"/>
</dbReference>
<evidence type="ECO:0000259" key="10">
    <source>
        <dbReference type="Pfam" id="PF00759"/>
    </source>
</evidence>
<keyword evidence="7 8" id="KW-0624">Polysaccharide degradation</keyword>
<keyword evidence="5 8" id="KW-0119">Carbohydrate metabolism</keyword>
<dbReference type="InterPro" id="IPR012341">
    <property type="entry name" value="6hp_glycosidase-like_sf"/>
</dbReference>
<dbReference type="InterPro" id="IPR018221">
    <property type="entry name" value="Glyco_hydro_9_His_AS"/>
</dbReference>